<organism evidence="2 3">
    <name type="scientific">Fusarium euwallaceae</name>
    <dbReference type="NCBI Taxonomy" id="1147111"/>
    <lineage>
        <taxon>Eukaryota</taxon>
        <taxon>Fungi</taxon>
        <taxon>Dikarya</taxon>
        <taxon>Ascomycota</taxon>
        <taxon>Pezizomycotina</taxon>
        <taxon>Sordariomycetes</taxon>
        <taxon>Hypocreomycetidae</taxon>
        <taxon>Hypocreales</taxon>
        <taxon>Nectriaceae</taxon>
        <taxon>Fusarium</taxon>
        <taxon>Fusarium solani species complex</taxon>
    </lineage>
</organism>
<comment type="caution">
    <text evidence="2">The sequence shown here is derived from an EMBL/GenBank/DDBJ whole genome shotgun (WGS) entry which is preliminary data.</text>
</comment>
<proteinExistence type="inferred from homology"/>
<dbReference type="Proteomes" id="UP000287124">
    <property type="component" value="Unassembled WGS sequence"/>
</dbReference>
<evidence type="ECO:0000256" key="1">
    <source>
        <dbReference type="ARBA" id="ARBA00009199"/>
    </source>
</evidence>
<dbReference type="SUPFAM" id="SSF75304">
    <property type="entry name" value="Amidase signature (AS) enzymes"/>
    <property type="match status" value="1"/>
</dbReference>
<dbReference type="AlphaFoldDB" id="A0A430LIB8"/>
<sequence length="157" mass="17494">MSNDGAVTPHPYIAHAIKGIVQKLVSAGHNVLSFTPYKHKESWDDILLPLYFPDGGLDIRNALEAGKEPMLPSAKRLIDDPVVRNLSHHELWKYPNATSAYCNPSYFTSDNLGLGLHRCDYPYTDYKHQIATPLAGNIILARSSPDLECEITSSYLL</sequence>
<gene>
    <name evidence="2" type="ORF">BHE90_010126</name>
</gene>
<accession>A0A430LIB8</accession>
<name>A0A430LIB8_9HYPO</name>
<dbReference type="PANTHER" id="PTHR46072">
    <property type="entry name" value="AMIDASE-RELATED-RELATED"/>
    <property type="match status" value="1"/>
</dbReference>
<evidence type="ECO:0000313" key="3">
    <source>
        <dbReference type="Proteomes" id="UP000287124"/>
    </source>
</evidence>
<comment type="similarity">
    <text evidence="1">Belongs to the amidase family.</text>
</comment>
<keyword evidence="3" id="KW-1185">Reference proteome</keyword>
<evidence type="ECO:0000313" key="2">
    <source>
        <dbReference type="EMBL" id="RTE75430.1"/>
    </source>
</evidence>
<dbReference type="InterPro" id="IPR036928">
    <property type="entry name" value="AS_sf"/>
</dbReference>
<protein>
    <submittedName>
        <fullName evidence="2">Uncharacterized protein</fullName>
    </submittedName>
</protein>
<dbReference type="EMBL" id="MIKF01000186">
    <property type="protein sequence ID" value="RTE75430.1"/>
    <property type="molecule type" value="Genomic_DNA"/>
</dbReference>
<reference evidence="2 3" key="1">
    <citation type="submission" date="2017-06" db="EMBL/GenBank/DDBJ databases">
        <title>Comparative genomic analysis of Ambrosia Fusariam Clade fungi.</title>
        <authorList>
            <person name="Stajich J.E."/>
            <person name="Carrillo J."/>
            <person name="Kijimoto T."/>
            <person name="Eskalen A."/>
            <person name="O'Donnell K."/>
            <person name="Kasson M."/>
        </authorList>
    </citation>
    <scope>NUCLEOTIDE SEQUENCE [LARGE SCALE GENOMIC DNA]</scope>
    <source>
        <strain evidence="2 3">UCR1854</strain>
    </source>
</reference>
<dbReference type="Gene3D" id="3.90.1300.10">
    <property type="entry name" value="Amidase signature (AS) domain"/>
    <property type="match status" value="1"/>
</dbReference>